<evidence type="ECO:0000256" key="2">
    <source>
        <dbReference type="SAM" id="Phobius"/>
    </source>
</evidence>
<feature type="transmembrane region" description="Helical" evidence="2">
    <location>
        <begin position="74"/>
        <end position="94"/>
    </location>
</feature>
<organism evidence="3 4">
    <name type="scientific">Actinomadura yumaensis</name>
    <dbReference type="NCBI Taxonomy" id="111807"/>
    <lineage>
        <taxon>Bacteria</taxon>
        <taxon>Bacillati</taxon>
        <taxon>Actinomycetota</taxon>
        <taxon>Actinomycetes</taxon>
        <taxon>Streptosporangiales</taxon>
        <taxon>Thermomonosporaceae</taxon>
        <taxon>Actinomadura</taxon>
    </lineage>
</organism>
<feature type="transmembrane region" description="Helical" evidence="2">
    <location>
        <begin position="174"/>
        <end position="198"/>
    </location>
</feature>
<evidence type="ECO:0008006" key="5">
    <source>
        <dbReference type="Google" id="ProtNLM"/>
    </source>
</evidence>
<feature type="region of interest" description="Disordered" evidence="1">
    <location>
        <begin position="296"/>
        <end position="361"/>
    </location>
</feature>
<dbReference type="EMBL" id="JBHSXS010000012">
    <property type="protein sequence ID" value="MFC6882369.1"/>
    <property type="molecule type" value="Genomic_DNA"/>
</dbReference>
<keyword evidence="2" id="KW-0472">Membrane</keyword>
<feature type="transmembrane region" description="Helical" evidence="2">
    <location>
        <begin position="218"/>
        <end position="235"/>
    </location>
</feature>
<keyword evidence="4" id="KW-1185">Reference proteome</keyword>
<feature type="transmembrane region" description="Helical" evidence="2">
    <location>
        <begin position="6"/>
        <end position="23"/>
    </location>
</feature>
<feature type="transmembrane region" description="Helical" evidence="2">
    <location>
        <begin position="242"/>
        <end position="262"/>
    </location>
</feature>
<reference evidence="4" key="1">
    <citation type="journal article" date="2019" name="Int. J. Syst. Evol. Microbiol.">
        <title>The Global Catalogue of Microorganisms (GCM) 10K type strain sequencing project: providing services to taxonomists for standard genome sequencing and annotation.</title>
        <authorList>
            <consortium name="The Broad Institute Genomics Platform"/>
            <consortium name="The Broad Institute Genome Sequencing Center for Infectious Disease"/>
            <person name="Wu L."/>
            <person name="Ma J."/>
        </authorList>
    </citation>
    <scope>NUCLEOTIDE SEQUENCE [LARGE SCALE GENOMIC DNA]</scope>
    <source>
        <strain evidence="4">JCM 3369</strain>
    </source>
</reference>
<accession>A0ABW2CNT1</accession>
<dbReference type="RefSeq" id="WP_160822570.1">
    <property type="nucleotide sequence ID" value="NZ_JBHSXS010000012.1"/>
</dbReference>
<evidence type="ECO:0000313" key="3">
    <source>
        <dbReference type="EMBL" id="MFC6882369.1"/>
    </source>
</evidence>
<sequence length="361" mass="37892">MGAVVLASVAPVAYVTGFAIFKTTAGRMPRLTGSRPFHTTRHLALDPVWLLGMITIVAGLVTQSLVLTDLPVRVVVPMYGPVLAVLLLVSIANFGERVQKGERRALAVLLLALLALAAAGGLLSDGGPPDTAGPWDASPPLWKLAVLVGPSVLIPLWLFTVRDEPMDGRHARQVTGVAFGLGAGVLVGCAESSGASIAHLVRDRPRQWDLLLASPHPYIVVGTGLLGLGLAQIGLQRCRLSVVVVVLAVGSKASLWLTGIMVYGQPWPQSPGKFLLSAVGLVLAVASVLLVPRHEPEEPAAEPAEPPRDEPRARPAGLPAAAPINLNPAGAPRPRRLGPQPPPVLRRPGDLRSPASDRRPH</sequence>
<feature type="transmembrane region" description="Helical" evidence="2">
    <location>
        <begin position="274"/>
        <end position="291"/>
    </location>
</feature>
<feature type="compositionally biased region" description="Basic and acidic residues" evidence="1">
    <location>
        <begin position="347"/>
        <end position="361"/>
    </location>
</feature>
<proteinExistence type="predicted"/>
<feature type="compositionally biased region" description="Low complexity" evidence="1">
    <location>
        <begin position="314"/>
        <end position="332"/>
    </location>
</feature>
<evidence type="ECO:0000313" key="4">
    <source>
        <dbReference type="Proteomes" id="UP001596380"/>
    </source>
</evidence>
<keyword evidence="2" id="KW-0812">Transmembrane</keyword>
<dbReference type="PANTHER" id="PTHR40761">
    <property type="entry name" value="CONSERVED INTEGRAL MEMBRANE ALANINE VALINE AND LEUCINE RICH PROTEIN-RELATED"/>
    <property type="match status" value="1"/>
</dbReference>
<feature type="transmembrane region" description="Helical" evidence="2">
    <location>
        <begin position="106"/>
        <end position="124"/>
    </location>
</feature>
<evidence type="ECO:0000256" key="1">
    <source>
        <dbReference type="SAM" id="MobiDB-lite"/>
    </source>
</evidence>
<dbReference type="Proteomes" id="UP001596380">
    <property type="component" value="Unassembled WGS sequence"/>
</dbReference>
<dbReference type="PANTHER" id="PTHR40761:SF1">
    <property type="entry name" value="CONSERVED INTEGRAL MEMBRANE ALANINE VALINE AND LEUCINE RICH PROTEIN-RELATED"/>
    <property type="match status" value="1"/>
</dbReference>
<keyword evidence="2" id="KW-1133">Transmembrane helix</keyword>
<comment type="caution">
    <text evidence="3">The sequence shown here is derived from an EMBL/GenBank/DDBJ whole genome shotgun (WGS) entry which is preliminary data.</text>
</comment>
<feature type="transmembrane region" description="Helical" evidence="2">
    <location>
        <begin position="43"/>
        <end position="62"/>
    </location>
</feature>
<gene>
    <name evidence="3" type="ORF">ACFQKB_21620</name>
</gene>
<name>A0ABW2CNT1_9ACTN</name>
<protein>
    <recommendedName>
        <fullName evidence="5">DMT family transporter</fullName>
    </recommendedName>
</protein>
<feature type="transmembrane region" description="Helical" evidence="2">
    <location>
        <begin position="144"/>
        <end position="162"/>
    </location>
</feature>